<name>A0A1H5Y7E4_9SPHI</name>
<dbReference type="AlphaFoldDB" id="A0A1H5Y7E4"/>
<keyword evidence="2" id="KW-0812">Transmembrane</keyword>
<organism evidence="4 5">
    <name type="scientific">Sphingobacterium lactis</name>
    <dbReference type="NCBI Taxonomy" id="797291"/>
    <lineage>
        <taxon>Bacteria</taxon>
        <taxon>Pseudomonadati</taxon>
        <taxon>Bacteroidota</taxon>
        <taxon>Sphingobacteriia</taxon>
        <taxon>Sphingobacteriales</taxon>
        <taxon>Sphingobacteriaceae</taxon>
        <taxon>Sphingobacterium</taxon>
    </lineage>
</organism>
<evidence type="ECO:0000259" key="3">
    <source>
        <dbReference type="Pfam" id="PF14242"/>
    </source>
</evidence>
<feature type="transmembrane region" description="Helical" evidence="2">
    <location>
        <begin position="45"/>
        <end position="68"/>
    </location>
</feature>
<evidence type="ECO:0000313" key="5">
    <source>
        <dbReference type="Proteomes" id="UP000236731"/>
    </source>
</evidence>
<gene>
    <name evidence="4" type="ORF">SAMN05421877_105269</name>
</gene>
<dbReference type="RefSeq" id="WP_103906169.1">
    <property type="nucleotide sequence ID" value="NZ_CP049246.1"/>
</dbReference>
<protein>
    <recommendedName>
        <fullName evidence="3">DUF4342 domain-containing protein</fullName>
    </recommendedName>
</protein>
<reference evidence="5" key="1">
    <citation type="submission" date="2016-10" db="EMBL/GenBank/DDBJ databases">
        <authorList>
            <person name="Varghese N."/>
            <person name="Submissions S."/>
        </authorList>
    </citation>
    <scope>NUCLEOTIDE SEQUENCE [LARGE SCALE GENOMIC DNA]</scope>
    <source>
        <strain evidence="5">DSM 22361</strain>
    </source>
</reference>
<feature type="domain" description="DUF4342" evidence="3">
    <location>
        <begin position="3"/>
        <end position="77"/>
    </location>
</feature>
<dbReference type="EMBL" id="FNUT01000005">
    <property type="protein sequence ID" value="SEG19914.1"/>
    <property type="molecule type" value="Genomic_DNA"/>
</dbReference>
<dbReference type="InterPro" id="IPR025642">
    <property type="entry name" value="DUF4342"/>
</dbReference>
<evidence type="ECO:0000313" key="4">
    <source>
        <dbReference type="EMBL" id="SEG19914.1"/>
    </source>
</evidence>
<feature type="region of interest" description="Disordered" evidence="1">
    <location>
        <begin position="78"/>
        <end position="109"/>
    </location>
</feature>
<evidence type="ECO:0000256" key="2">
    <source>
        <dbReference type="SAM" id="Phobius"/>
    </source>
</evidence>
<feature type="compositionally biased region" description="Low complexity" evidence="1">
    <location>
        <begin position="91"/>
        <end position="109"/>
    </location>
</feature>
<proteinExistence type="predicted"/>
<dbReference type="Proteomes" id="UP000236731">
    <property type="component" value="Unassembled WGS sequence"/>
</dbReference>
<dbReference type="OrthoDB" id="677607at2"/>
<keyword evidence="5" id="KW-1185">Reference proteome</keyword>
<accession>A0A1H5Y7E4</accession>
<keyword evidence="2" id="KW-0472">Membrane</keyword>
<evidence type="ECO:0000256" key="1">
    <source>
        <dbReference type="SAM" id="MobiDB-lite"/>
    </source>
</evidence>
<dbReference type="Pfam" id="PF14242">
    <property type="entry name" value="DUF4342"/>
    <property type="match status" value="1"/>
</dbReference>
<keyword evidence="2" id="KW-1133">Transmembrane helix</keyword>
<sequence>MSIKETFSVTGENLLKRIKELIAEGNVTKISISDKNGKDIMSFPVTLGVIGVVLAPIFAAVGALAALLTECKITVERTDKKDETVTEEPTSEPTSEPTNSSTGTDIEVH</sequence>